<dbReference type="Proteomes" id="UP000796761">
    <property type="component" value="Unassembled WGS sequence"/>
</dbReference>
<proteinExistence type="predicted"/>
<reference evidence="15" key="1">
    <citation type="submission" date="2019-04" db="EMBL/GenBank/DDBJ databases">
        <title>Genome assembly of Zosterops borbonicus 15179.</title>
        <authorList>
            <person name="Leroy T."/>
            <person name="Anselmetti Y."/>
            <person name="Tilak M.-K."/>
            <person name="Nabholz B."/>
        </authorList>
    </citation>
    <scope>NUCLEOTIDE SEQUENCE</scope>
    <source>
        <strain evidence="15">HGM_15179</strain>
        <tissue evidence="15">Muscle</tissue>
    </source>
</reference>
<feature type="domain" description="G-protein coupled receptors family 1 profile" evidence="14">
    <location>
        <begin position="63"/>
        <end position="323"/>
    </location>
</feature>
<evidence type="ECO:0000256" key="12">
    <source>
        <dbReference type="ARBA" id="ARBA00030154"/>
    </source>
</evidence>
<feature type="transmembrane region" description="Helical" evidence="13">
    <location>
        <begin position="48"/>
        <end position="72"/>
    </location>
</feature>
<keyword evidence="9" id="KW-0675">Receptor</keyword>
<dbReference type="OrthoDB" id="5959154at2759"/>
<keyword evidence="6" id="KW-0297">G-protein coupled receptor</keyword>
<keyword evidence="10" id="KW-0325">Glycoprotein</keyword>
<evidence type="ECO:0000256" key="9">
    <source>
        <dbReference type="ARBA" id="ARBA00023170"/>
    </source>
</evidence>
<evidence type="ECO:0000256" key="8">
    <source>
        <dbReference type="ARBA" id="ARBA00023157"/>
    </source>
</evidence>
<dbReference type="GO" id="GO:0007189">
    <property type="term" value="P:adenylate cyclase-activating G protein-coupled receptor signaling pathway"/>
    <property type="evidence" value="ECO:0007669"/>
    <property type="project" value="TreeGrafter"/>
</dbReference>
<dbReference type="GO" id="GO:0005886">
    <property type="term" value="C:plasma membrane"/>
    <property type="evidence" value="ECO:0007669"/>
    <property type="project" value="UniProtKB-SubCell"/>
</dbReference>
<dbReference type="FunFam" id="1.20.1070.10:FF:000129">
    <property type="entry name" value="Prostaglandin F2-alpha receptor"/>
    <property type="match status" value="1"/>
</dbReference>
<feature type="transmembrane region" description="Helical" evidence="13">
    <location>
        <begin position="172"/>
        <end position="192"/>
    </location>
</feature>
<dbReference type="PANTHER" id="PTHR11866:SF4">
    <property type="entry name" value="PROSTAGLANDIN F2-ALPHA RECEPTOR"/>
    <property type="match status" value="1"/>
</dbReference>
<dbReference type="PROSITE" id="PS00237">
    <property type="entry name" value="G_PROTEIN_RECEP_F1_1"/>
    <property type="match status" value="1"/>
</dbReference>
<evidence type="ECO:0000256" key="13">
    <source>
        <dbReference type="SAM" id="Phobius"/>
    </source>
</evidence>
<keyword evidence="4 13" id="KW-0812">Transmembrane</keyword>
<evidence type="ECO:0000256" key="2">
    <source>
        <dbReference type="ARBA" id="ARBA00013486"/>
    </source>
</evidence>
<dbReference type="Gene3D" id="1.20.1070.10">
    <property type="entry name" value="Rhodopsin 7-helix transmembrane proteins"/>
    <property type="match status" value="1"/>
</dbReference>
<dbReference type="GO" id="GO:0007204">
    <property type="term" value="P:positive regulation of cytosolic calcium ion concentration"/>
    <property type="evidence" value="ECO:0007669"/>
    <property type="project" value="TreeGrafter"/>
</dbReference>
<evidence type="ECO:0000256" key="1">
    <source>
        <dbReference type="ARBA" id="ARBA00004651"/>
    </source>
</evidence>
<keyword evidence="16" id="KW-1185">Reference proteome</keyword>
<dbReference type="PANTHER" id="PTHR11866">
    <property type="entry name" value="G-PROTEIN COUPLED RECEPTOR FAMILY 1 MEMBER"/>
    <property type="match status" value="1"/>
</dbReference>
<keyword evidence="11" id="KW-0807">Transducer</keyword>
<gene>
    <name evidence="15" type="ORF">HGM15179_004596</name>
</gene>
<dbReference type="AlphaFoldDB" id="A0A8K1GNU0"/>
<protein>
    <recommendedName>
        <fullName evidence="2">Prostaglandin F2-alpha receptor</fullName>
    </recommendedName>
    <alternativeName>
        <fullName evidence="12">Prostanoid FP receptor</fullName>
    </alternativeName>
</protein>
<sequence length="386" mass="43389">YCRCLLIARLLKCFEGCAPFLTMNSSKSPGLAGFGVLKNTTCHTEKKISVFFSIIFMTVGILSNSLAIVILMKAYQRFRQKSKASFLLLASGLVVTDLFGHLINGAIAVFVYASDKDWIRFNQSNILCSVFGICMVFFGLCPLFLGSVMAVERCIGVTKPIFHSTKMTSRHVKMMLTMVCLFAVLIALLPILRFRAYQIQASRTWCFYKTEHVEDWEDRFYLLLFSCLGFLALAISFLCNAVTGITLLRVKFKSQQRQGRSHHFEMIIQLLAIMCVSCICWSPFLVTMARIGINEGGSKETCETILFALRMATWNQILDPWVYILLRKAVLKNLYKITSGCCGVQVINLHMWELSSIKNSLKVAAISESPGSSKQINLQPLTSMGQ</sequence>
<name>A0A8K1GNU0_9PASS</name>
<evidence type="ECO:0000313" key="15">
    <source>
        <dbReference type="EMBL" id="TRZ22515.1"/>
    </source>
</evidence>
<evidence type="ECO:0000256" key="6">
    <source>
        <dbReference type="ARBA" id="ARBA00023040"/>
    </source>
</evidence>
<dbReference type="InterPro" id="IPR000141">
    <property type="entry name" value="PglndnF_rcpt"/>
</dbReference>
<keyword evidence="5 13" id="KW-1133">Transmembrane helix</keyword>
<evidence type="ECO:0000256" key="7">
    <source>
        <dbReference type="ARBA" id="ARBA00023136"/>
    </source>
</evidence>
<feature type="transmembrane region" description="Helical" evidence="13">
    <location>
        <begin position="268"/>
        <end position="293"/>
    </location>
</feature>
<feature type="transmembrane region" description="Helical" evidence="13">
    <location>
        <begin position="220"/>
        <end position="248"/>
    </location>
</feature>
<dbReference type="PRINTS" id="PR00855">
    <property type="entry name" value="PRSTNOIDFPR"/>
</dbReference>
<organism evidence="15 16">
    <name type="scientific">Zosterops borbonicus</name>
    <dbReference type="NCBI Taxonomy" id="364589"/>
    <lineage>
        <taxon>Eukaryota</taxon>
        <taxon>Metazoa</taxon>
        <taxon>Chordata</taxon>
        <taxon>Craniata</taxon>
        <taxon>Vertebrata</taxon>
        <taxon>Euteleostomi</taxon>
        <taxon>Archelosauria</taxon>
        <taxon>Archosauria</taxon>
        <taxon>Dinosauria</taxon>
        <taxon>Saurischia</taxon>
        <taxon>Theropoda</taxon>
        <taxon>Coelurosauria</taxon>
        <taxon>Aves</taxon>
        <taxon>Neognathae</taxon>
        <taxon>Neoaves</taxon>
        <taxon>Telluraves</taxon>
        <taxon>Australaves</taxon>
        <taxon>Passeriformes</taxon>
        <taxon>Sylvioidea</taxon>
        <taxon>Zosteropidae</taxon>
        <taxon>Zosterops</taxon>
    </lineage>
</organism>
<dbReference type="InterPro" id="IPR000276">
    <property type="entry name" value="GPCR_Rhodpsn"/>
</dbReference>
<evidence type="ECO:0000259" key="14">
    <source>
        <dbReference type="PROSITE" id="PS50262"/>
    </source>
</evidence>
<evidence type="ECO:0000256" key="4">
    <source>
        <dbReference type="ARBA" id="ARBA00022692"/>
    </source>
</evidence>
<feature type="transmembrane region" description="Helical" evidence="13">
    <location>
        <begin position="84"/>
        <end position="112"/>
    </location>
</feature>
<dbReference type="SUPFAM" id="SSF81321">
    <property type="entry name" value="Family A G protein-coupled receptor-like"/>
    <property type="match status" value="1"/>
</dbReference>
<evidence type="ECO:0000256" key="10">
    <source>
        <dbReference type="ARBA" id="ARBA00023180"/>
    </source>
</evidence>
<comment type="caution">
    <text evidence="15">The sequence shown here is derived from an EMBL/GenBank/DDBJ whole genome shotgun (WGS) entry which is preliminary data.</text>
</comment>
<dbReference type="EMBL" id="SWJQ01000094">
    <property type="protein sequence ID" value="TRZ22515.1"/>
    <property type="molecule type" value="Genomic_DNA"/>
</dbReference>
<evidence type="ECO:0000313" key="16">
    <source>
        <dbReference type="Proteomes" id="UP000796761"/>
    </source>
</evidence>
<feature type="transmembrane region" description="Helical" evidence="13">
    <location>
        <begin position="124"/>
        <end position="151"/>
    </location>
</feature>
<evidence type="ECO:0000256" key="11">
    <source>
        <dbReference type="ARBA" id="ARBA00023224"/>
    </source>
</evidence>
<dbReference type="GO" id="GO:0004958">
    <property type="term" value="F:prostaglandin F receptor activity"/>
    <property type="evidence" value="ECO:0007669"/>
    <property type="project" value="InterPro"/>
</dbReference>
<dbReference type="InterPro" id="IPR017452">
    <property type="entry name" value="GPCR_Rhodpsn_7TM"/>
</dbReference>
<keyword evidence="8" id="KW-1015">Disulfide bond</keyword>
<dbReference type="InterPro" id="IPR008365">
    <property type="entry name" value="Prostanoid_rcpt"/>
</dbReference>
<comment type="subcellular location">
    <subcellularLocation>
        <location evidence="1">Cell membrane</location>
        <topology evidence="1">Multi-pass membrane protein</topology>
    </subcellularLocation>
</comment>
<dbReference type="PROSITE" id="PS50262">
    <property type="entry name" value="G_PROTEIN_RECEP_F1_2"/>
    <property type="match status" value="1"/>
</dbReference>
<keyword evidence="7 13" id="KW-0472">Membrane</keyword>
<evidence type="ECO:0000256" key="3">
    <source>
        <dbReference type="ARBA" id="ARBA00022475"/>
    </source>
</evidence>
<dbReference type="Pfam" id="PF00001">
    <property type="entry name" value="7tm_1"/>
    <property type="match status" value="1"/>
</dbReference>
<dbReference type="CDD" id="cd15145">
    <property type="entry name" value="7tmA_FP"/>
    <property type="match status" value="1"/>
</dbReference>
<keyword evidence="3" id="KW-1003">Cell membrane</keyword>
<dbReference type="GO" id="GO:0033993">
    <property type="term" value="P:response to lipid"/>
    <property type="evidence" value="ECO:0007669"/>
    <property type="project" value="UniProtKB-ARBA"/>
</dbReference>
<evidence type="ECO:0000256" key="5">
    <source>
        <dbReference type="ARBA" id="ARBA00022989"/>
    </source>
</evidence>
<feature type="non-terminal residue" evidence="15">
    <location>
        <position position="386"/>
    </location>
</feature>
<dbReference type="GO" id="GO:0006954">
    <property type="term" value="P:inflammatory response"/>
    <property type="evidence" value="ECO:0007669"/>
    <property type="project" value="TreeGrafter"/>
</dbReference>
<dbReference type="PRINTS" id="PR01788">
    <property type="entry name" value="PROSTANOIDR"/>
</dbReference>
<accession>A0A8K1GNU0</accession>